<gene>
    <name evidence="1" type="primary">ORF1</name>
</gene>
<name>A0A7G3W8S0_9VIRU</name>
<dbReference type="EMBL" id="MK231015">
    <property type="protein sequence ID" value="QED42895.1"/>
    <property type="molecule type" value="Genomic_RNA"/>
</dbReference>
<accession>A0A7G3W8S0</accession>
<proteinExistence type="predicted"/>
<sequence length="497" mass="53665">MLMAENSRYMKTVHQYAIRSCRLHGRRLLVLGSGSSSAMLPLVSRGPSLVVFVDSDPLALERLGSTIARNGLEASSVIEYRVEDANDYLAHGGDGAKFDVVLCTKALGQILRSGSATYDFMDKLHSMLNPGADVLIDQHDAYQHGSTIGACASAEEYDLATIGGRFSSDVCYTLRTYFDGYECVGTFRSCARTAGPQVWTLFHFRVPVAEHSLEAHVLATPPPRVTPIRHSEPQFDSVGDVAVPINAKGAKTILSDQDKGRHSLGLMYPKINGIPGVLHVTPEGLLFISSVYRFFHEAEIAVDNEYEVVAEMVPRGDECVFFVTSLLSISGVDADPLDVAPLAGLEKILLPAAQHGVLVNSPSFIRHITGDSFPVLTPSGPMTIPVDGVHISDGKQNGLFFKPAPHCTIDATCAQVKGIISSAASLVDHGCGDVEESKGSGVWEFSRNGGGWYPVRPRPDKEKSDRPGQVIHTMIAEAASRRAQVMTVQGMVAYLRD</sequence>
<dbReference type="CDD" id="cd02440">
    <property type="entry name" value="AdoMet_MTases"/>
    <property type="match status" value="1"/>
</dbReference>
<protein>
    <submittedName>
        <fullName evidence="1">Putative methyltransferase</fullName>
    </submittedName>
</protein>
<keyword evidence="1" id="KW-0808">Transferase</keyword>
<keyword evidence="1" id="KW-0489">Methyltransferase</keyword>
<dbReference type="GO" id="GO:0032259">
    <property type="term" value="P:methylation"/>
    <property type="evidence" value="ECO:0007669"/>
    <property type="project" value="UniProtKB-KW"/>
</dbReference>
<dbReference type="GO" id="GO:0008168">
    <property type="term" value="F:methyltransferase activity"/>
    <property type="evidence" value="ECO:0007669"/>
    <property type="project" value="UniProtKB-KW"/>
</dbReference>
<evidence type="ECO:0000313" key="1">
    <source>
        <dbReference type="EMBL" id="QED42895.1"/>
    </source>
</evidence>
<reference evidence="1" key="1">
    <citation type="submission" date="2018-11" db="EMBL/GenBank/DDBJ databases">
        <authorList>
            <person name="Jo Y."/>
            <person name="Cho W.K."/>
        </authorList>
    </citation>
    <scope>NUCLEOTIDE SEQUENCE</scope>
    <source>
        <strain evidence="1">Won</strain>
    </source>
</reference>
<dbReference type="InterPro" id="IPR029063">
    <property type="entry name" value="SAM-dependent_MTases_sf"/>
</dbReference>
<organism evidence="1">
    <name type="scientific">Phakopsora virus B</name>
    <dbReference type="NCBI Taxonomy" id="2592798"/>
    <lineage>
        <taxon>Viruses</taxon>
    </lineage>
</organism>
<dbReference type="Gene3D" id="3.40.50.150">
    <property type="entry name" value="Vaccinia Virus protein VP39"/>
    <property type="match status" value="1"/>
</dbReference>
<dbReference type="SUPFAM" id="SSF53335">
    <property type="entry name" value="S-adenosyl-L-methionine-dependent methyltransferases"/>
    <property type="match status" value="1"/>
</dbReference>